<name>A0A8C8B9V3_9STRI</name>
<evidence type="ECO:0000256" key="1">
    <source>
        <dbReference type="SAM" id="MobiDB-lite"/>
    </source>
</evidence>
<keyword evidence="3" id="KW-1185">Reference proteome</keyword>
<sequence length="70" mass="8031">MSRACKKQKMCWPATWRPPSPRWPRPSRSSQTGRTRAWWTASCTSPGSKQSLTWPASPMSMNILTQVFFS</sequence>
<reference evidence="2" key="2">
    <citation type="submission" date="2025-09" db="UniProtKB">
        <authorList>
            <consortium name="Ensembl"/>
        </authorList>
    </citation>
    <scope>IDENTIFICATION</scope>
</reference>
<feature type="region of interest" description="Disordered" evidence="1">
    <location>
        <begin position="15"/>
        <end position="42"/>
    </location>
</feature>
<dbReference type="Ensembl" id="ENSOSUT00000017283.1">
    <property type="protein sequence ID" value="ENSOSUP00000016711.1"/>
    <property type="gene ID" value="ENSOSUG00000011925.1"/>
</dbReference>
<dbReference type="Proteomes" id="UP000694552">
    <property type="component" value="Unplaced"/>
</dbReference>
<evidence type="ECO:0000313" key="2">
    <source>
        <dbReference type="Ensembl" id="ENSOSUP00000016711.1"/>
    </source>
</evidence>
<protein>
    <submittedName>
        <fullName evidence="2">Solute carrier family 25 member 31</fullName>
    </submittedName>
</protein>
<proteinExistence type="predicted"/>
<accession>A0A8C8B9V3</accession>
<reference evidence="2" key="1">
    <citation type="submission" date="2025-08" db="UniProtKB">
        <authorList>
            <consortium name="Ensembl"/>
        </authorList>
    </citation>
    <scope>IDENTIFICATION</scope>
</reference>
<evidence type="ECO:0000313" key="3">
    <source>
        <dbReference type="Proteomes" id="UP000694552"/>
    </source>
</evidence>
<organism evidence="2 3">
    <name type="scientific">Otus sunia</name>
    <name type="common">Oriental scops-owl</name>
    <dbReference type="NCBI Taxonomy" id="257818"/>
    <lineage>
        <taxon>Eukaryota</taxon>
        <taxon>Metazoa</taxon>
        <taxon>Chordata</taxon>
        <taxon>Craniata</taxon>
        <taxon>Vertebrata</taxon>
        <taxon>Euteleostomi</taxon>
        <taxon>Archelosauria</taxon>
        <taxon>Archosauria</taxon>
        <taxon>Dinosauria</taxon>
        <taxon>Saurischia</taxon>
        <taxon>Theropoda</taxon>
        <taxon>Coelurosauria</taxon>
        <taxon>Aves</taxon>
        <taxon>Neognathae</taxon>
        <taxon>Neoaves</taxon>
        <taxon>Telluraves</taxon>
        <taxon>Strigiformes</taxon>
        <taxon>Strigidae</taxon>
        <taxon>Otus</taxon>
    </lineage>
</organism>
<dbReference type="AlphaFoldDB" id="A0A8C8B9V3"/>